<organism evidence="1 2">
    <name type="scientific">Bacteriovorax stolpii</name>
    <name type="common">Bdellovibrio stolpii</name>
    <dbReference type="NCBI Taxonomy" id="960"/>
    <lineage>
        <taxon>Bacteria</taxon>
        <taxon>Pseudomonadati</taxon>
        <taxon>Bdellovibrionota</taxon>
        <taxon>Bacteriovoracia</taxon>
        <taxon>Bacteriovoracales</taxon>
        <taxon>Bacteriovoracaceae</taxon>
        <taxon>Bacteriovorax</taxon>
    </lineage>
</organism>
<evidence type="ECO:0000313" key="1">
    <source>
        <dbReference type="EMBL" id="AUN97671.1"/>
    </source>
</evidence>
<protein>
    <submittedName>
        <fullName evidence="1">Uncharacterized protein</fullName>
    </submittedName>
</protein>
<dbReference type="Proteomes" id="UP000235584">
    <property type="component" value="Chromosome"/>
</dbReference>
<dbReference type="InterPro" id="IPR021682">
    <property type="entry name" value="DUF2933"/>
</dbReference>
<gene>
    <name evidence="1" type="ORF">C0V70_05995</name>
</gene>
<evidence type="ECO:0000313" key="2">
    <source>
        <dbReference type="Proteomes" id="UP000235584"/>
    </source>
</evidence>
<dbReference type="Pfam" id="PF11666">
    <property type="entry name" value="DUF2933"/>
    <property type="match status" value="1"/>
</dbReference>
<accession>A0A2K9NQ84</accession>
<keyword evidence="2" id="KW-1185">Reference proteome</keyword>
<dbReference type="EMBL" id="CP025704">
    <property type="protein sequence ID" value="AUN97671.1"/>
    <property type="molecule type" value="Genomic_DNA"/>
</dbReference>
<sequence>MEIHEHDKGTSQNHESWLKRHRWLSYISLAVIAFYFLTEHRAHVIAYLPYFLLASCLLMHVFMHGGHHHHNKRQKPTGENKS</sequence>
<reference evidence="1 2" key="1">
    <citation type="submission" date="2018-01" db="EMBL/GenBank/DDBJ databases">
        <title>Complete genome sequence of Bacteriovorax stolpii DSM12778.</title>
        <authorList>
            <person name="Tang B."/>
            <person name="Chang J."/>
        </authorList>
    </citation>
    <scope>NUCLEOTIDE SEQUENCE [LARGE SCALE GENOMIC DNA]</scope>
    <source>
        <strain evidence="1 2">DSM 12778</strain>
    </source>
</reference>
<dbReference type="AlphaFoldDB" id="A0A2K9NQ84"/>
<proteinExistence type="predicted"/>
<dbReference type="KEGG" id="bsto:C0V70_05995"/>
<name>A0A2K9NQ84_BACTC</name>
<dbReference type="RefSeq" id="WP_102242966.1">
    <property type="nucleotide sequence ID" value="NZ_CP025704.1"/>
</dbReference>